<dbReference type="PROSITE" id="PS50042">
    <property type="entry name" value="CNMP_BINDING_3"/>
    <property type="match status" value="1"/>
</dbReference>
<name>A0ABU8BP63_9BRAD</name>
<feature type="domain" description="Cyclic nucleotide-binding" evidence="4">
    <location>
        <begin position="12"/>
        <end position="124"/>
    </location>
</feature>
<organism evidence="6 7">
    <name type="scientific">Bradyrhizobium algeriense</name>
    <dbReference type="NCBI Taxonomy" id="634784"/>
    <lineage>
        <taxon>Bacteria</taxon>
        <taxon>Pseudomonadati</taxon>
        <taxon>Pseudomonadota</taxon>
        <taxon>Alphaproteobacteria</taxon>
        <taxon>Hyphomicrobiales</taxon>
        <taxon>Nitrobacteraceae</taxon>
        <taxon>Bradyrhizobium</taxon>
    </lineage>
</organism>
<dbReference type="Gene3D" id="1.10.10.10">
    <property type="entry name" value="Winged helix-like DNA-binding domain superfamily/Winged helix DNA-binding domain"/>
    <property type="match status" value="1"/>
</dbReference>
<dbReference type="Pfam" id="PF00027">
    <property type="entry name" value="cNMP_binding"/>
    <property type="match status" value="1"/>
</dbReference>
<evidence type="ECO:0000313" key="7">
    <source>
        <dbReference type="Proteomes" id="UP001364224"/>
    </source>
</evidence>
<dbReference type="InterPro" id="IPR014710">
    <property type="entry name" value="RmlC-like_jellyroll"/>
</dbReference>
<dbReference type="InterPro" id="IPR000595">
    <property type="entry name" value="cNMP-bd_dom"/>
</dbReference>
<dbReference type="InterPro" id="IPR018490">
    <property type="entry name" value="cNMP-bd_dom_sf"/>
</dbReference>
<accession>A0ABU8BP63</accession>
<evidence type="ECO:0000256" key="2">
    <source>
        <dbReference type="ARBA" id="ARBA00023125"/>
    </source>
</evidence>
<keyword evidence="2" id="KW-0238">DNA-binding</keyword>
<dbReference type="Proteomes" id="UP001364224">
    <property type="component" value="Unassembled WGS sequence"/>
</dbReference>
<dbReference type="InterPro" id="IPR036388">
    <property type="entry name" value="WH-like_DNA-bd_sf"/>
</dbReference>
<dbReference type="PROSITE" id="PS51063">
    <property type="entry name" value="HTH_CRP_2"/>
    <property type="match status" value="1"/>
</dbReference>
<keyword evidence="7" id="KW-1185">Reference proteome</keyword>
<protein>
    <submittedName>
        <fullName evidence="6">CRP-like cAMP-binding protein</fullName>
    </submittedName>
</protein>
<dbReference type="CDD" id="cd00038">
    <property type="entry name" value="CAP_ED"/>
    <property type="match status" value="1"/>
</dbReference>
<keyword evidence="1" id="KW-0805">Transcription regulation</keyword>
<evidence type="ECO:0000313" key="6">
    <source>
        <dbReference type="EMBL" id="MEH2560353.1"/>
    </source>
</evidence>
<sequence>MMGVPASAGNRLLNALPPADLALLAPHLQKVSLEQNAVVIRAGDRRDHVYFPHSGAISFMLGLPNGETIATAVIGREGAIGSLSVLGPSFMSSVTAVVRVGGTASQISVSRFHAAYMKSGAIRHVVEAHTRSILMQFQHVSACNGLHSVEARMAHWLLHLHDRTEDNNILPLTQETLSQLLGVRRTTVTQVIAKLRALGAIRSARRGLVEIDRARLEEATCECYDIIRGATDRIVPHEVVGAHPHFASADKLHRA</sequence>
<dbReference type="Gene3D" id="2.60.120.10">
    <property type="entry name" value="Jelly Rolls"/>
    <property type="match status" value="1"/>
</dbReference>
<comment type="caution">
    <text evidence="6">The sequence shown here is derived from an EMBL/GenBank/DDBJ whole genome shotgun (WGS) entry which is preliminary data.</text>
</comment>
<dbReference type="SUPFAM" id="SSF51206">
    <property type="entry name" value="cAMP-binding domain-like"/>
    <property type="match status" value="1"/>
</dbReference>
<dbReference type="InterPro" id="IPR036390">
    <property type="entry name" value="WH_DNA-bd_sf"/>
</dbReference>
<dbReference type="InterPro" id="IPR050397">
    <property type="entry name" value="Env_Response_Regulators"/>
</dbReference>
<dbReference type="SUPFAM" id="SSF46785">
    <property type="entry name" value="Winged helix' DNA-binding domain"/>
    <property type="match status" value="1"/>
</dbReference>
<proteinExistence type="predicted"/>
<dbReference type="PANTHER" id="PTHR24567">
    <property type="entry name" value="CRP FAMILY TRANSCRIPTIONAL REGULATORY PROTEIN"/>
    <property type="match status" value="1"/>
</dbReference>
<evidence type="ECO:0000259" key="4">
    <source>
        <dbReference type="PROSITE" id="PS50042"/>
    </source>
</evidence>
<evidence type="ECO:0000256" key="1">
    <source>
        <dbReference type="ARBA" id="ARBA00023015"/>
    </source>
</evidence>
<keyword evidence="3" id="KW-0804">Transcription</keyword>
<dbReference type="Pfam" id="PF13545">
    <property type="entry name" value="HTH_Crp_2"/>
    <property type="match status" value="1"/>
</dbReference>
<dbReference type="InterPro" id="IPR012318">
    <property type="entry name" value="HTH_CRP"/>
</dbReference>
<evidence type="ECO:0000259" key="5">
    <source>
        <dbReference type="PROSITE" id="PS51063"/>
    </source>
</evidence>
<evidence type="ECO:0000256" key="3">
    <source>
        <dbReference type="ARBA" id="ARBA00023163"/>
    </source>
</evidence>
<feature type="domain" description="HTH crp-type" evidence="5">
    <location>
        <begin position="147"/>
        <end position="215"/>
    </location>
</feature>
<reference evidence="6 7" key="1">
    <citation type="submission" date="2024-02" db="EMBL/GenBank/DDBJ databases">
        <title>Adaptive strategies in a cosmopolitan and abundant soil bacterium.</title>
        <authorList>
            <person name="Carini P."/>
        </authorList>
    </citation>
    <scope>NUCLEOTIDE SEQUENCE [LARGE SCALE GENOMIC DNA]</scope>
    <source>
        <strain evidence="6 7">AZCC 1608</strain>
    </source>
</reference>
<dbReference type="SMART" id="SM00100">
    <property type="entry name" value="cNMP"/>
    <property type="match status" value="1"/>
</dbReference>
<gene>
    <name evidence="6" type="ORF">V1286_007882</name>
</gene>
<dbReference type="EMBL" id="JAZHRV010000001">
    <property type="protein sequence ID" value="MEH2560353.1"/>
    <property type="molecule type" value="Genomic_DNA"/>
</dbReference>
<dbReference type="PANTHER" id="PTHR24567:SF74">
    <property type="entry name" value="HTH-TYPE TRANSCRIPTIONAL REGULATOR ARCR"/>
    <property type="match status" value="1"/>
</dbReference>